<dbReference type="GeneID" id="59454323"/>
<dbReference type="GO" id="GO:0005524">
    <property type="term" value="F:ATP binding"/>
    <property type="evidence" value="ECO:0007669"/>
    <property type="project" value="UniProtKB-KW"/>
</dbReference>
<dbReference type="InterPro" id="IPR014774">
    <property type="entry name" value="KaiC-like_dom"/>
</dbReference>
<dbReference type="PANTHER" id="PTHR43637">
    <property type="entry name" value="UPF0273 PROTEIN TM_0370"/>
    <property type="match status" value="1"/>
</dbReference>
<name>A0A7M1UTI8_9CREN</name>
<feature type="domain" description="KaiC" evidence="3">
    <location>
        <begin position="1"/>
        <end position="233"/>
    </location>
</feature>
<dbReference type="Pfam" id="PF06745">
    <property type="entry name" value="ATPase"/>
    <property type="match status" value="1"/>
</dbReference>
<evidence type="ECO:0000313" key="4">
    <source>
        <dbReference type="EMBL" id="QOR94873.1"/>
    </source>
</evidence>
<dbReference type="KEGG" id="tcs:IMZ38_02855"/>
<protein>
    <submittedName>
        <fullName evidence="4">AAA family ATPase</fullName>
    </submittedName>
</protein>
<dbReference type="PROSITE" id="PS51146">
    <property type="entry name" value="KAIC"/>
    <property type="match status" value="1"/>
</dbReference>
<dbReference type="PANTHER" id="PTHR43637:SF1">
    <property type="entry name" value="UPF0273 PROTEIN TM_0370"/>
    <property type="match status" value="1"/>
</dbReference>
<accession>A0A7M1UTI8</accession>
<dbReference type="RefSeq" id="WP_193436669.1">
    <property type="nucleotide sequence ID" value="NZ_CP063144.1"/>
</dbReference>
<dbReference type="AlphaFoldDB" id="A0A7M1UTI8"/>
<keyword evidence="1" id="KW-0547">Nucleotide-binding</keyword>
<dbReference type="Proteomes" id="UP000593766">
    <property type="component" value="Chromosome"/>
</dbReference>
<dbReference type="InterPro" id="IPR027417">
    <property type="entry name" value="P-loop_NTPase"/>
</dbReference>
<evidence type="ECO:0000313" key="5">
    <source>
        <dbReference type="Proteomes" id="UP000593766"/>
    </source>
</evidence>
<dbReference type="SMART" id="SM00382">
    <property type="entry name" value="AAA"/>
    <property type="match status" value="1"/>
</dbReference>
<dbReference type="EMBL" id="CP063144">
    <property type="protein sequence ID" value="QOR94873.1"/>
    <property type="molecule type" value="Genomic_DNA"/>
</dbReference>
<sequence>MDFTTGLKELDKRFNEAFQPGTLTVIVGHPGAGKTTLALQLCHANARIGHKCLYISFQEDKEKLYRHARRLGLDLEGLEEKGLFKHVRFPMMTLVDDLIRELSVLLSSDSYRVIVVDSINALLEPVKNKDEQRMLLQNFFYEVSRSIRGIAVLLAEIPMGEERVNLGSIEFVSDIVIILKHHVVRGLLDRAMEIRKIRGAPLRAVEFPFEIVEGEGIRVFPPPAPERIFLGDGTPLEDTLSLTREVIPRLLRGEVVFFTYDPFARSAIPVIFILDYLVSNEMVAFFTSYVYSKDEVLDSVVKVLVNYAGISRKEAHRLVDKYMVVESVNPAGEALTSLYSRSILEFEKSKPDVIVFHGIEVFSKLFDEKDYFNSLVNELIWTKNNGVTNMRFGACTPRDWCEMNAALSDVVVQTRFVEKNGSTVPIIQSWRRGSEPRTIELNEEVLNKLRSEFKALLKKAFPSE</sequence>
<evidence type="ECO:0000256" key="2">
    <source>
        <dbReference type="ARBA" id="ARBA00022840"/>
    </source>
</evidence>
<keyword evidence="5" id="KW-1185">Reference proteome</keyword>
<dbReference type="Gene3D" id="3.40.50.300">
    <property type="entry name" value="P-loop containing nucleotide triphosphate hydrolases"/>
    <property type="match status" value="1"/>
</dbReference>
<gene>
    <name evidence="4" type="ORF">IMZ38_02855</name>
</gene>
<dbReference type="PRINTS" id="PR01874">
    <property type="entry name" value="DNAREPAIRADA"/>
</dbReference>
<dbReference type="InterPro" id="IPR003593">
    <property type="entry name" value="AAA+_ATPase"/>
</dbReference>
<dbReference type="InterPro" id="IPR010624">
    <property type="entry name" value="KaiC_dom"/>
</dbReference>
<proteinExistence type="predicted"/>
<evidence type="ECO:0000256" key="1">
    <source>
        <dbReference type="ARBA" id="ARBA00022741"/>
    </source>
</evidence>
<dbReference type="SUPFAM" id="SSF52540">
    <property type="entry name" value="P-loop containing nucleoside triphosphate hydrolases"/>
    <property type="match status" value="1"/>
</dbReference>
<evidence type="ECO:0000259" key="3">
    <source>
        <dbReference type="PROSITE" id="PS51146"/>
    </source>
</evidence>
<dbReference type="OrthoDB" id="27015at2157"/>
<organism evidence="4 5">
    <name type="scientific">Thermosphaera chiliense</name>
    <dbReference type="NCBI Taxonomy" id="3402707"/>
    <lineage>
        <taxon>Archaea</taxon>
        <taxon>Thermoproteota</taxon>
        <taxon>Thermoprotei</taxon>
        <taxon>Desulfurococcales</taxon>
        <taxon>Desulfurococcaceae</taxon>
        <taxon>Thermosphaera</taxon>
    </lineage>
</organism>
<keyword evidence="2" id="KW-0067">ATP-binding</keyword>
<reference evidence="4 5" key="1">
    <citation type="submission" date="2020-10" db="EMBL/GenBank/DDBJ databases">
        <title>Complete genome sequence of Thermosphaera aggregans strain 3507.</title>
        <authorList>
            <person name="Zayulina K.S."/>
            <person name="Elcheninov A.G."/>
            <person name="Toshchakov S.V."/>
            <person name="Kublanov I.V."/>
            <person name="Kochetkova T.V."/>
        </authorList>
    </citation>
    <scope>NUCLEOTIDE SEQUENCE [LARGE SCALE GENOMIC DNA]</scope>
    <source>
        <strain evidence="4 5">3507</strain>
    </source>
</reference>